<keyword evidence="2" id="KW-1185">Reference proteome</keyword>
<dbReference type="RefSeq" id="WP_091872936.1">
    <property type="nucleotide sequence ID" value="NZ_FNAO01000009.1"/>
</dbReference>
<dbReference type="SUPFAM" id="SSF52540">
    <property type="entry name" value="P-loop containing nucleoside triphosphate hydrolases"/>
    <property type="match status" value="1"/>
</dbReference>
<sequence length="218" mass="25109">MVNPSKITEGGTVHSLGEFDGKKVDYDFAKILAYLNAKGKRLFGQKFHIWEENLDIVYRLSVYMIKDTEACQKFGIDPDKGILLTGPVGCGKTTIMKLIRHIVPHIRPYEIIPARNITFGFNNLGYRIIEDYGNNSFYCFDDIGVEPIGRHFGKDCNVIGEILLSRHEVFLKSRVRTHGTTNLNADELEERYGERVRSRMREMFNLIAFKKDAKDKRK</sequence>
<evidence type="ECO:0000313" key="2">
    <source>
        <dbReference type="Proteomes" id="UP000199109"/>
    </source>
</evidence>
<reference evidence="1 2" key="1">
    <citation type="submission" date="2016-10" db="EMBL/GenBank/DDBJ databases">
        <authorList>
            <person name="de Groot N.N."/>
        </authorList>
    </citation>
    <scope>NUCLEOTIDE SEQUENCE [LARGE SCALE GENOMIC DNA]</scope>
    <source>
        <strain evidence="1 2">DSM 23421</strain>
    </source>
</reference>
<dbReference type="Proteomes" id="UP000199109">
    <property type="component" value="Unassembled WGS sequence"/>
</dbReference>
<gene>
    <name evidence="1" type="ORF">SAMN05421636_109176</name>
</gene>
<dbReference type="InterPro" id="IPR027417">
    <property type="entry name" value="P-loop_NTPase"/>
</dbReference>
<dbReference type="STRING" id="641691.SAMN05421636_109176"/>
<protein>
    <recommendedName>
        <fullName evidence="3">ATPase</fullName>
    </recommendedName>
</protein>
<evidence type="ECO:0008006" key="3">
    <source>
        <dbReference type="Google" id="ProtNLM"/>
    </source>
</evidence>
<accession>A0A1G7HIS7</accession>
<dbReference type="OrthoDB" id="835620at2"/>
<proteinExistence type="predicted"/>
<organism evidence="1 2">
    <name type="scientific">Pricia antarctica</name>
    <dbReference type="NCBI Taxonomy" id="641691"/>
    <lineage>
        <taxon>Bacteria</taxon>
        <taxon>Pseudomonadati</taxon>
        <taxon>Bacteroidota</taxon>
        <taxon>Flavobacteriia</taxon>
        <taxon>Flavobacteriales</taxon>
        <taxon>Flavobacteriaceae</taxon>
        <taxon>Pricia</taxon>
    </lineage>
</organism>
<name>A0A1G7HIS7_9FLAO</name>
<dbReference type="EMBL" id="FNAO01000009">
    <property type="protein sequence ID" value="SDE99909.1"/>
    <property type="molecule type" value="Genomic_DNA"/>
</dbReference>
<evidence type="ECO:0000313" key="1">
    <source>
        <dbReference type="EMBL" id="SDE99909.1"/>
    </source>
</evidence>
<dbReference type="AlphaFoldDB" id="A0A1G7HIS7"/>
<dbReference type="Gene3D" id="3.40.50.300">
    <property type="entry name" value="P-loop containing nucleotide triphosphate hydrolases"/>
    <property type="match status" value="1"/>
</dbReference>